<feature type="transmembrane region" description="Helical" evidence="2">
    <location>
        <begin position="273"/>
        <end position="296"/>
    </location>
</feature>
<feature type="transmembrane region" description="Helical" evidence="2">
    <location>
        <begin position="20"/>
        <end position="47"/>
    </location>
</feature>
<gene>
    <name evidence="4" type="ORF">GCM10010841_24880</name>
</gene>
<dbReference type="Pfam" id="PF13559">
    <property type="entry name" value="DUF4129"/>
    <property type="match status" value="1"/>
</dbReference>
<evidence type="ECO:0000313" key="4">
    <source>
        <dbReference type="EMBL" id="GGM15458.1"/>
    </source>
</evidence>
<evidence type="ECO:0000256" key="1">
    <source>
        <dbReference type="SAM" id="MobiDB-lite"/>
    </source>
</evidence>
<feature type="transmembrane region" description="Helical" evidence="2">
    <location>
        <begin position="238"/>
        <end position="261"/>
    </location>
</feature>
<feature type="region of interest" description="Disordered" evidence="1">
    <location>
        <begin position="196"/>
        <end position="219"/>
    </location>
</feature>
<feature type="compositionally biased region" description="Basic and acidic residues" evidence="1">
    <location>
        <begin position="476"/>
        <end position="495"/>
    </location>
</feature>
<dbReference type="EMBL" id="BMOM01000022">
    <property type="protein sequence ID" value="GGM15458.1"/>
    <property type="molecule type" value="Genomic_DNA"/>
</dbReference>
<accession>A0ABQ2GWG9</accession>
<comment type="caution">
    <text evidence="4">The sequence shown here is derived from an EMBL/GenBank/DDBJ whole genome shotgun (WGS) entry which is preliminary data.</text>
</comment>
<feature type="region of interest" description="Disordered" evidence="1">
    <location>
        <begin position="454"/>
        <end position="495"/>
    </location>
</feature>
<protein>
    <recommendedName>
        <fullName evidence="3">Protein-glutamine gamma-glutamyltransferase-like C-terminal domain-containing protein</fullName>
    </recommendedName>
</protein>
<keyword evidence="5" id="KW-1185">Reference proteome</keyword>
<proteinExistence type="predicted"/>
<dbReference type="InterPro" id="IPR025403">
    <property type="entry name" value="TgpA-like_C"/>
</dbReference>
<sequence length="495" mass="50936">MSAHGAQTQDAPSQVSWRAYGLALLPLAAAGWLPWWATALLCGLFGVAVRWPRWEEGRLLLSLLIVGGVATAAVPAALAVGQGALIGLALRYLALFFVVLALGWSATRITDAGRRSRAALGPVLLIGLVAPQPGLLLALAGGVLAGGGRDERVGGRPVTPAPRVWWVAGAALAAAVLLSVLLPRWTVDWAALGTPGTPPSAVQTRPPAAPPPPELTQSPAAPAVPGVQLPFQLTMNTISLPLDVMLLGGLLLLLAGGALMFRFRREGGRRPHLVELLMVASLLLTGALWLAAGVLLSGGDGGGSGTAQQPAAGGGNALGELLGNITARRQIDISGFAQAVLGLSLLMVFALAAVLVWLNWTQPREKQDSGEASLLPGTASAAAVQPALHRVRHAYRQAEAELRGHGRARGAAETPAGYAARLSAADPALAAPLDRLTRAYAPVRYGGRVTDEDAADAEAAARELAGVLPGLPPPHDLPDHSPDDAPDSPLHKDTP</sequence>
<dbReference type="Proteomes" id="UP000661918">
    <property type="component" value="Unassembled WGS sequence"/>
</dbReference>
<keyword evidence="2" id="KW-0812">Transmembrane</keyword>
<evidence type="ECO:0000313" key="5">
    <source>
        <dbReference type="Proteomes" id="UP000661918"/>
    </source>
</evidence>
<feature type="domain" description="Protein-glutamine gamma-glutamyltransferase-like C-terminal" evidence="3">
    <location>
        <begin position="394"/>
        <end position="462"/>
    </location>
</feature>
<keyword evidence="2" id="KW-0472">Membrane</keyword>
<keyword evidence="2" id="KW-1133">Transmembrane helix</keyword>
<evidence type="ECO:0000256" key="2">
    <source>
        <dbReference type="SAM" id="Phobius"/>
    </source>
</evidence>
<feature type="transmembrane region" description="Helical" evidence="2">
    <location>
        <begin position="164"/>
        <end position="182"/>
    </location>
</feature>
<reference evidence="5" key="1">
    <citation type="journal article" date="2019" name="Int. J. Syst. Evol. Microbiol.">
        <title>The Global Catalogue of Microorganisms (GCM) 10K type strain sequencing project: providing services to taxonomists for standard genome sequencing and annotation.</title>
        <authorList>
            <consortium name="The Broad Institute Genomics Platform"/>
            <consortium name="The Broad Institute Genome Sequencing Center for Infectious Disease"/>
            <person name="Wu L."/>
            <person name="Ma J."/>
        </authorList>
    </citation>
    <scope>NUCLEOTIDE SEQUENCE [LARGE SCALE GENOMIC DNA]</scope>
    <source>
        <strain evidence="5">JCM 15443</strain>
    </source>
</reference>
<name>A0ABQ2GWG9_9DEIO</name>
<organism evidence="4 5">
    <name type="scientific">Deinococcus aerophilus</name>
    <dbReference type="NCBI Taxonomy" id="522488"/>
    <lineage>
        <taxon>Bacteria</taxon>
        <taxon>Thermotogati</taxon>
        <taxon>Deinococcota</taxon>
        <taxon>Deinococci</taxon>
        <taxon>Deinococcales</taxon>
        <taxon>Deinococcaceae</taxon>
        <taxon>Deinococcus</taxon>
    </lineage>
</organism>
<feature type="transmembrane region" description="Helical" evidence="2">
    <location>
        <begin position="84"/>
        <end position="107"/>
    </location>
</feature>
<feature type="transmembrane region" description="Helical" evidence="2">
    <location>
        <begin position="336"/>
        <end position="358"/>
    </location>
</feature>
<feature type="transmembrane region" description="Helical" evidence="2">
    <location>
        <begin position="59"/>
        <end position="78"/>
    </location>
</feature>
<evidence type="ECO:0000259" key="3">
    <source>
        <dbReference type="Pfam" id="PF13559"/>
    </source>
</evidence>